<keyword evidence="6 9" id="KW-1133">Transmembrane helix</keyword>
<dbReference type="GO" id="GO:0030001">
    <property type="term" value="P:metal ion transport"/>
    <property type="evidence" value="ECO:0007669"/>
    <property type="project" value="UniProtKB-ARBA"/>
</dbReference>
<sequence length="512" mass="54533">MQTVTRVHRRLERLPFFVLIMAVGAAAMLLPALHATVTGDGATARVFLYCAGLGLMLALVTGLATANHEPESIPRSQLLALVAAFGLLPVMFALPFWIALGTTSFFNAWFEMVSCFTTTGATIYDAVSRLNETLHLWRALVGWLGGLLIWLAAISILAPMNLGGFEVRSPAQAGEGGQRFSQIGRTARTTERLARYSARLVPIYVGLTGVLWLALVASGERPFVAICHAMSVLATSGISPLQGVPHAGSGFLGELAMFCLMIFALSRLTFARSLFGDDGRSLLRDPEMRMGLALVLIVPGLLFLRHFVGAVEDRTEGDLPGAFAALWGALFTVLSFLTTTGFESAWWQGSTSWSGLDTPGLVLVGLALIGGGTATTAGGVKLLRVYALWVHGRRELERLVHPNSIGTDGAEARRIRRQGAVISWIFFMLTALSVTGVMLALSLTGVEFEQAMVLTVAALSTTGPLAQVAAEAPISYAGIPDAAKAVLAGTMVLGRLETLAIIALLNPASWRR</sequence>
<reference evidence="10 11" key="1">
    <citation type="submission" date="2018-06" db="EMBL/GenBank/DDBJ databases">
        <title>Genomic Encyclopedia of Type Strains, Phase III (KMG-III): the genomes of soil and plant-associated and newly described type strains.</title>
        <authorList>
            <person name="Whitman W."/>
        </authorList>
    </citation>
    <scope>NUCLEOTIDE SEQUENCE [LARGE SCALE GENOMIC DNA]</scope>
    <source>
        <strain evidence="10 11">CECT 9025</strain>
    </source>
</reference>
<feature type="transmembrane region" description="Helical" evidence="9">
    <location>
        <begin position="290"/>
        <end position="308"/>
    </location>
</feature>
<dbReference type="Proteomes" id="UP000248311">
    <property type="component" value="Unassembled WGS sequence"/>
</dbReference>
<evidence type="ECO:0000256" key="8">
    <source>
        <dbReference type="ARBA" id="ARBA00023136"/>
    </source>
</evidence>
<dbReference type="EMBL" id="QJTE01000008">
    <property type="protein sequence ID" value="PYE81175.1"/>
    <property type="molecule type" value="Genomic_DNA"/>
</dbReference>
<evidence type="ECO:0000256" key="7">
    <source>
        <dbReference type="ARBA" id="ARBA00023065"/>
    </source>
</evidence>
<gene>
    <name evidence="10" type="ORF">DFP88_10818</name>
</gene>
<feature type="transmembrane region" description="Helical" evidence="9">
    <location>
        <begin position="198"/>
        <end position="217"/>
    </location>
</feature>
<organism evidence="10 11">
    <name type="scientific">Pseudoroseicyclus aestuarii</name>
    <dbReference type="NCBI Taxonomy" id="1795041"/>
    <lineage>
        <taxon>Bacteria</taxon>
        <taxon>Pseudomonadati</taxon>
        <taxon>Pseudomonadota</taxon>
        <taxon>Alphaproteobacteria</taxon>
        <taxon>Rhodobacterales</taxon>
        <taxon>Paracoccaceae</taxon>
        <taxon>Pseudoroseicyclus</taxon>
    </lineage>
</organism>
<evidence type="ECO:0000256" key="9">
    <source>
        <dbReference type="SAM" id="Phobius"/>
    </source>
</evidence>
<dbReference type="AlphaFoldDB" id="A0A318SNM4"/>
<dbReference type="PANTHER" id="PTHR32024:SF2">
    <property type="entry name" value="TRK SYSTEM POTASSIUM UPTAKE PROTEIN TRKG-RELATED"/>
    <property type="match status" value="1"/>
</dbReference>
<protein>
    <submittedName>
        <fullName evidence="10">Trk system potassium uptake protein TrkH</fullName>
    </submittedName>
</protein>
<proteinExistence type="inferred from homology"/>
<feature type="transmembrane region" description="Helical" evidence="9">
    <location>
        <begin position="136"/>
        <end position="158"/>
    </location>
</feature>
<feature type="transmembrane region" description="Helical" evidence="9">
    <location>
        <begin position="362"/>
        <end position="383"/>
    </location>
</feature>
<accession>A0A318SNM4</accession>
<keyword evidence="11" id="KW-1185">Reference proteome</keyword>
<feature type="transmembrane region" description="Helical" evidence="9">
    <location>
        <begin position="320"/>
        <end position="342"/>
    </location>
</feature>
<dbReference type="InterPro" id="IPR003445">
    <property type="entry name" value="Cat_transpt"/>
</dbReference>
<feature type="transmembrane region" description="Helical" evidence="9">
    <location>
        <begin position="46"/>
        <end position="66"/>
    </location>
</feature>
<feature type="transmembrane region" description="Helical" evidence="9">
    <location>
        <begin position="485"/>
        <end position="505"/>
    </location>
</feature>
<keyword evidence="7" id="KW-0406">Ion transport</keyword>
<keyword evidence="4" id="KW-1003">Cell membrane</keyword>
<evidence type="ECO:0000256" key="4">
    <source>
        <dbReference type="ARBA" id="ARBA00022475"/>
    </source>
</evidence>
<evidence type="ECO:0000256" key="5">
    <source>
        <dbReference type="ARBA" id="ARBA00022692"/>
    </source>
</evidence>
<comment type="similarity">
    <text evidence="2">Belongs to the TrkH potassium transport family.</text>
</comment>
<comment type="subcellular location">
    <subcellularLocation>
        <location evidence="1">Cell membrane</location>
        <topology evidence="1">Multi-pass membrane protein</topology>
    </subcellularLocation>
</comment>
<evidence type="ECO:0000313" key="10">
    <source>
        <dbReference type="EMBL" id="PYE81175.1"/>
    </source>
</evidence>
<name>A0A318SNM4_9RHOB</name>
<feature type="transmembrane region" description="Helical" evidence="9">
    <location>
        <begin position="14"/>
        <end position="34"/>
    </location>
</feature>
<evidence type="ECO:0000256" key="6">
    <source>
        <dbReference type="ARBA" id="ARBA00022989"/>
    </source>
</evidence>
<feature type="transmembrane region" description="Helical" evidence="9">
    <location>
        <begin position="251"/>
        <end position="270"/>
    </location>
</feature>
<evidence type="ECO:0000256" key="3">
    <source>
        <dbReference type="ARBA" id="ARBA00022448"/>
    </source>
</evidence>
<keyword evidence="5 9" id="KW-0812">Transmembrane</keyword>
<dbReference type="GO" id="GO:0005886">
    <property type="term" value="C:plasma membrane"/>
    <property type="evidence" value="ECO:0007669"/>
    <property type="project" value="UniProtKB-SubCell"/>
</dbReference>
<keyword evidence="3" id="KW-0813">Transport</keyword>
<evidence type="ECO:0000313" key="11">
    <source>
        <dbReference type="Proteomes" id="UP000248311"/>
    </source>
</evidence>
<feature type="transmembrane region" description="Helical" evidence="9">
    <location>
        <begin position="223"/>
        <end position="244"/>
    </location>
</feature>
<feature type="transmembrane region" description="Helical" evidence="9">
    <location>
        <begin position="421"/>
        <end position="443"/>
    </location>
</feature>
<dbReference type="PANTHER" id="PTHR32024">
    <property type="entry name" value="TRK SYSTEM POTASSIUM UPTAKE PROTEIN TRKG-RELATED"/>
    <property type="match status" value="1"/>
</dbReference>
<dbReference type="GO" id="GO:0008324">
    <property type="term" value="F:monoatomic cation transmembrane transporter activity"/>
    <property type="evidence" value="ECO:0007669"/>
    <property type="project" value="InterPro"/>
</dbReference>
<feature type="transmembrane region" description="Helical" evidence="9">
    <location>
        <begin position="78"/>
        <end position="100"/>
    </location>
</feature>
<comment type="caution">
    <text evidence="10">The sequence shown here is derived from an EMBL/GenBank/DDBJ whole genome shotgun (WGS) entry which is preliminary data.</text>
</comment>
<keyword evidence="8 9" id="KW-0472">Membrane</keyword>
<evidence type="ECO:0000256" key="2">
    <source>
        <dbReference type="ARBA" id="ARBA00009137"/>
    </source>
</evidence>
<dbReference type="Pfam" id="PF02386">
    <property type="entry name" value="TrkH"/>
    <property type="match status" value="1"/>
</dbReference>
<evidence type="ECO:0000256" key="1">
    <source>
        <dbReference type="ARBA" id="ARBA00004651"/>
    </source>
</evidence>